<keyword evidence="3" id="KW-1185">Reference proteome</keyword>
<evidence type="ECO:0000313" key="2">
    <source>
        <dbReference type="EMBL" id="SFT40961.1"/>
    </source>
</evidence>
<dbReference type="EMBL" id="FPBD01000001">
    <property type="protein sequence ID" value="SFT40961.1"/>
    <property type="molecule type" value="Genomic_DNA"/>
</dbReference>
<evidence type="ECO:0000313" key="3">
    <source>
        <dbReference type="Proteomes" id="UP000183371"/>
    </source>
</evidence>
<dbReference type="Proteomes" id="UP000183371">
    <property type="component" value="Unassembled WGS sequence"/>
</dbReference>
<feature type="compositionally biased region" description="Basic and acidic residues" evidence="1">
    <location>
        <begin position="457"/>
        <end position="472"/>
    </location>
</feature>
<protein>
    <submittedName>
        <fullName evidence="2">Uncharacterized protein</fullName>
    </submittedName>
</protein>
<accession>A0A1I6XSQ6</accession>
<dbReference type="AlphaFoldDB" id="A0A1I6XSQ6"/>
<organism evidence="2 3">
    <name type="scientific">Pseudovibrio denitrificans</name>
    <dbReference type="NCBI Taxonomy" id="258256"/>
    <lineage>
        <taxon>Bacteria</taxon>
        <taxon>Pseudomonadati</taxon>
        <taxon>Pseudomonadota</taxon>
        <taxon>Alphaproteobacteria</taxon>
        <taxon>Hyphomicrobiales</taxon>
        <taxon>Stappiaceae</taxon>
        <taxon>Pseudovibrio</taxon>
    </lineage>
</organism>
<name>A0A1I6XSQ6_9HYPH</name>
<sequence length="1087" mass="119455">MSLTPSQIEWLSQAQGGVESFEADSENDEKKSAELTNILAKLDADKAVIQKAQDFQIELARDPGFFKRKLQKTKMDFMTGDMQTEVDSYADVTSETPLIPAENVDALNIAFDKILQRQAEMLAAKKKDGKTRLFTDEDITRELWTPLVRQGIIPSNLVPDKYSQFVQMFQGASEIYENKLEQHSETASRYENTLEAIGFARDVVSLAGTVGSTAITIANFEDQSQSLAEKREIAAKRQVLKSKQDQIAGDLRTKLKLGPNTTDGEVLDAAAAAPDGKYACEIQSYQNVELAQTQLVEQLMGQTKLFEEEKALLTMSTSLLDGGLAMAEKGIQFSERQKNARNTLAFAQDAADVVASQVKLALEATSKTYEHEEHQTTDKIEFAGAADKETLQNLSYASGAITAAIEANQVARKIVLATQAKTTKEIENAVLQIAGSVADTIAEALFAAGDVQGYVDTGKEDSKHTLKDERKTFAYGDPDSGPGPGNAADQTELIGVSIKAFFVAGVNVGTAVKAIKDKDYKAFGESLVLGLMQAASSATTGPLAAMAKPDLALNTEEEKEELGNLTPRELMARKLDRSGCAFVRTEREKFLDGFQDPSYLHTITNNMREMQDAFREANEKKKMDAETLKRTNAAIQKLEAKKSWDALADFKKKQSKKKDREEFMAQLEADVEAETKALKNLIAEASPPPDPKDGEALAKSMEAVEKLIADIKASEMQYKLIEKIAKGGVQVLVRVVPATGMVEACRKLAFDAIALGKKAAEVEKWRRNVKMAQTSNSPYYHACKERHTQAAVQVSQKTINTFLSMIGVATEAARLADSTQAATGMSMVKNMGQALSDFGYKTYGRAKIVFGWRKYLDARKNPENRKKAREAIAWNSTLAKCVLAYGIVEERDPIAQQVGRNCGLTPEVLVSNSDVCAAVVRYFETLYSEDPVVLRRVPKVTNWHPGTPDLTLKSWFSFKRAASTKAYPLMAKASCKTPAIDQALKGLHTLCGGDPFNYPSVRDDLMSDEAWQAKIVTLATDVKKHLETLEKEFKGFRPVNAEPKDPKTQAWQGGKLHVEMSEVADALKAQATLILRDVNSDLKTYTA</sequence>
<feature type="region of interest" description="Disordered" evidence="1">
    <location>
        <begin position="457"/>
        <end position="488"/>
    </location>
</feature>
<evidence type="ECO:0000256" key="1">
    <source>
        <dbReference type="SAM" id="MobiDB-lite"/>
    </source>
</evidence>
<reference evidence="3" key="1">
    <citation type="submission" date="2016-10" db="EMBL/GenBank/DDBJ databases">
        <authorList>
            <person name="Varghese N."/>
            <person name="Submissions S."/>
        </authorList>
    </citation>
    <scope>NUCLEOTIDE SEQUENCE [LARGE SCALE GENOMIC DNA]</scope>
    <source>
        <strain evidence="3">DSM 17465</strain>
    </source>
</reference>
<gene>
    <name evidence="2" type="ORF">SAMN05444141_101389</name>
</gene>
<dbReference type="RefSeq" id="WP_083416458.1">
    <property type="nucleotide sequence ID" value="NZ_FPBD01000001.1"/>
</dbReference>
<proteinExistence type="predicted"/>